<keyword evidence="2" id="KW-0963">Cytoplasm</keyword>
<name>A0AAD5SB15_9FUNG</name>
<comment type="subcellular location">
    <subcellularLocation>
        <location evidence="1">Cytoplasm</location>
    </subcellularLocation>
</comment>
<evidence type="ECO:0000313" key="7">
    <source>
        <dbReference type="EMBL" id="KAJ3051117.1"/>
    </source>
</evidence>
<dbReference type="PANTHER" id="PTHR14791">
    <property type="entry name" value="BOMB/KIRA PROTEINS"/>
    <property type="match status" value="1"/>
</dbReference>
<feature type="compositionally biased region" description="Polar residues" evidence="5">
    <location>
        <begin position="198"/>
        <end position="211"/>
    </location>
</feature>
<gene>
    <name evidence="7" type="primary">WWC2</name>
    <name evidence="7" type="ORF">HK097_007917</name>
</gene>
<evidence type="ECO:0000256" key="3">
    <source>
        <dbReference type="ARBA" id="ARBA00022553"/>
    </source>
</evidence>
<proteinExistence type="predicted"/>
<comment type="caution">
    <text evidence="7">The sequence shown here is derived from an EMBL/GenBank/DDBJ whole genome shotgun (WGS) entry which is preliminary data.</text>
</comment>
<dbReference type="Pfam" id="PF00397">
    <property type="entry name" value="WW"/>
    <property type="match status" value="1"/>
</dbReference>
<dbReference type="GO" id="GO:0035330">
    <property type="term" value="P:regulation of hippo signaling"/>
    <property type="evidence" value="ECO:0007669"/>
    <property type="project" value="TreeGrafter"/>
</dbReference>
<dbReference type="GO" id="GO:0016477">
    <property type="term" value="P:cell migration"/>
    <property type="evidence" value="ECO:0007669"/>
    <property type="project" value="TreeGrafter"/>
</dbReference>
<dbReference type="GO" id="GO:0005737">
    <property type="term" value="C:cytoplasm"/>
    <property type="evidence" value="ECO:0007669"/>
    <property type="project" value="UniProtKB-SubCell"/>
</dbReference>
<feature type="region of interest" description="Disordered" evidence="5">
    <location>
        <begin position="192"/>
        <end position="211"/>
    </location>
</feature>
<evidence type="ECO:0000256" key="1">
    <source>
        <dbReference type="ARBA" id="ARBA00004496"/>
    </source>
</evidence>
<feature type="coiled-coil region" evidence="4">
    <location>
        <begin position="310"/>
        <end position="344"/>
    </location>
</feature>
<dbReference type="GO" id="GO:0019900">
    <property type="term" value="F:kinase binding"/>
    <property type="evidence" value="ECO:0007669"/>
    <property type="project" value="TreeGrafter"/>
</dbReference>
<organism evidence="7 8">
    <name type="scientific">Rhizophlyctis rosea</name>
    <dbReference type="NCBI Taxonomy" id="64517"/>
    <lineage>
        <taxon>Eukaryota</taxon>
        <taxon>Fungi</taxon>
        <taxon>Fungi incertae sedis</taxon>
        <taxon>Chytridiomycota</taxon>
        <taxon>Chytridiomycota incertae sedis</taxon>
        <taxon>Chytridiomycetes</taxon>
        <taxon>Rhizophlyctidales</taxon>
        <taxon>Rhizophlyctidaceae</taxon>
        <taxon>Rhizophlyctis</taxon>
    </lineage>
</organism>
<feature type="region of interest" description="Disordered" evidence="5">
    <location>
        <begin position="258"/>
        <end position="305"/>
    </location>
</feature>
<keyword evidence="4" id="KW-0175">Coiled coil</keyword>
<feature type="region of interest" description="Disordered" evidence="5">
    <location>
        <begin position="144"/>
        <end position="163"/>
    </location>
</feature>
<sequence length="424" mass="47951">MTDIPPPPKSKSEEYPFPEGWSRAYSKQHKKFYYIDAKTKQTSWVDPRDRIWKKKTWAECDPSTDEAPYGWEIATDPLIGTYFIDHLTQRNILDDPRTTTFTTQLQSLKSYILEASSKLSTQTETYKSTTSLLLSTQRDVEKLKKEGTASSQKLKEAEDKKERLEREVERYRLDVEGLKADVEALKALAERLEREDSSQPQPTNQTPVDQLVQQKAVQTEIETLRLKLKEEQSKKAALEAEIEDLQKQYQKNLLTGIRKEAGGGGEGGLERKERGMVKSTSFGQGMAGRAGSGGVGRDVPPLPSAKFTTRLDREMELLALKRRIEQEQREQALLTQVAAKAKNEVQVAMVMEHVNKDQFGRPVIPQWVKSLNNYANASATIRSNIKSKASTAGGDQLSFREKMLLFTSHETPLEKGVRELNLGS</sequence>
<evidence type="ECO:0000256" key="2">
    <source>
        <dbReference type="ARBA" id="ARBA00022490"/>
    </source>
</evidence>
<dbReference type="Gene3D" id="2.20.70.10">
    <property type="match status" value="2"/>
</dbReference>
<keyword evidence="8" id="KW-1185">Reference proteome</keyword>
<feature type="compositionally biased region" description="Gly residues" evidence="5">
    <location>
        <begin position="285"/>
        <end position="296"/>
    </location>
</feature>
<dbReference type="GO" id="GO:0046621">
    <property type="term" value="P:negative regulation of organ growth"/>
    <property type="evidence" value="ECO:0007669"/>
    <property type="project" value="TreeGrafter"/>
</dbReference>
<keyword evidence="3" id="KW-0597">Phosphoprotein</keyword>
<evidence type="ECO:0000313" key="8">
    <source>
        <dbReference type="Proteomes" id="UP001212841"/>
    </source>
</evidence>
<dbReference type="InterPro" id="IPR001202">
    <property type="entry name" value="WW_dom"/>
</dbReference>
<dbReference type="InterPro" id="IPR036020">
    <property type="entry name" value="WW_dom_sf"/>
</dbReference>
<dbReference type="PROSITE" id="PS50020">
    <property type="entry name" value="WW_DOMAIN_2"/>
    <property type="match status" value="2"/>
</dbReference>
<feature type="domain" description="WW" evidence="6">
    <location>
        <begin position="65"/>
        <end position="98"/>
    </location>
</feature>
<dbReference type="AlphaFoldDB" id="A0AAD5SB15"/>
<dbReference type="EMBL" id="JADGJD010000433">
    <property type="protein sequence ID" value="KAJ3051117.1"/>
    <property type="molecule type" value="Genomic_DNA"/>
</dbReference>
<dbReference type="PROSITE" id="PS01159">
    <property type="entry name" value="WW_DOMAIN_1"/>
    <property type="match status" value="1"/>
</dbReference>
<accession>A0AAD5SB15</accession>
<dbReference type="Proteomes" id="UP001212841">
    <property type="component" value="Unassembled WGS sequence"/>
</dbReference>
<dbReference type="InterPro" id="IPR051105">
    <property type="entry name" value="WWC/KIBRA_Hippo_Reg"/>
</dbReference>
<feature type="domain" description="WW" evidence="6">
    <location>
        <begin position="15"/>
        <end position="49"/>
    </location>
</feature>
<evidence type="ECO:0000256" key="4">
    <source>
        <dbReference type="SAM" id="Coils"/>
    </source>
</evidence>
<dbReference type="PANTHER" id="PTHR14791:SF29">
    <property type="entry name" value="PROTEIN KIBRA"/>
    <property type="match status" value="1"/>
</dbReference>
<dbReference type="GO" id="GO:0006355">
    <property type="term" value="P:regulation of DNA-templated transcription"/>
    <property type="evidence" value="ECO:0007669"/>
    <property type="project" value="TreeGrafter"/>
</dbReference>
<dbReference type="SUPFAM" id="SSF51045">
    <property type="entry name" value="WW domain"/>
    <property type="match status" value="2"/>
</dbReference>
<evidence type="ECO:0000259" key="6">
    <source>
        <dbReference type="PROSITE" id="PS50020"/>
    </source>
</evidence>
<protein>
    <submittedName>
        <fullName evidence="7">Protein wwc2</fullName>
    </submittedName>
</protein>
<evidence type="ECO:0000256" key="5">
    <source>
        <dbReference type="SAM" id="MobiDB-lite"/>
    </source>
</evidence>
<dbReference type="GO" id="GO:0060090">
    <property type="term" value="F:molecular adaptor activity"/>
    <property type="evidence" value="ECO:0007669"/>
    <property type="project" value="TreeGrafter"/>
</dbReference>
<dbReference type="CDD" id="cd00201">
    <property type="entry name" value="WW"/>
    <property type="match status" value="2"/>
</dbReference>
<reference evidence="7" key="1">
    <citation type="submission" date="2020-05" db="EMBL/GenBank/DDBJ databases">
        <title>Phylogenomic resolution of chytrid fungi.</title>
        <authorList>
            <person name="Stajich J.E."/>
            <person name="Amses K."/>
            <person name="Simmons R."/>
            <person name="Seto K."/>
            <person name="Myers J."/>
            <person name="Bonds A."/>
            <person name="Quandt C.A."/>
            <person name="Barry K."/>
            <person name="Liu P."/>
            <person name="Grigoriev I."/>
            <person name="Longcore J.E."/>
            <person name="James T.Y."/>
        </authorList>
    </citation>
    <scope>NUCLEOTIDE SEQUENCE</scope>
    <source>
        <strain evidence="7">JEL0318</strain>
    </source>
</reference>
<dbReference type="SMART" id="SM00456">
    <property type="entry name" value="WW"/>
    <property type="match status" value="2"/>
</dbReference>